<evidence type="ECO:0000256" key="1">
    <source>
        <dbReference type="SAM" id="MobiDB-lite"/>
    </source>
</evidence>
<dbReference type="GO" id="GO:0004622">
    <property type="term" value="F:phosphatidylcholine lysophospholipase activity"/>
    <property type="evidence" value="ECO:0007669"/>
    <property type="project" value="TreeGrafter"/>
</dbReference>
<dbReference type="Pfam" id="PF13472">
    <property type="entry name" value="Lipase_GDSL_2"/>
    <property type="match status" value="1"/>
</dbReference>
<dbReference type="PANTHER" id="PTHR30383:SF31">
    <property type="entry name" value="SGNH HYDROLASE-TYPE ESTERASE DOMAIN-CONTAINING PROTEIN-RELATED"/>
    <property type="match status" value="1"/>
</dbReference>
<dbReference type="PANTHER" id="PTHR30383">
    <property type="entry name" value="THIOESTERASE 1/PROTEASE 1/LYSOPHOSPHOLIPASE L1"/>
    <property type="match status" value="1"/>
</dbReference>
<feature type="domain" description="SGNH hydrolase-type esterase" evidence="2">
    <location>
        <begin position="106"/>
        <end position="246"/>
    </location>
</feature>
<sequence length="339" mass="38183">MLVNSPFSALCLRWKQLPNLHKTNVVIFLQPNPDVARDGWNRLTHSDTGPLAGGIPLRVMFIGASMTLGEHSTGEVGFRKQIRDWMVARGNPVNYVGQNRYGDFKDNDVQAFGAQPIKPTLDRLKDIVPQVQPNLVIINAGSSDCFQLDHWGPAYVLQKMRDLVDFIFEASPRATIIMSTIIMSPWEGTEKCVKSSNAQIRQVAIDLIREGKPVVMAEMHHDQGLPNRVVREDIGKDDMHPTDKGYFKMGDIFIEKIIEVEKNGWLQAPVENGVPADGEAARDAEDAMNASKEKAKEKENKDKESKDGKEPQDKKEKRSLSRRSHERARVLDRRHAAIQ</sequence>
<feature type="compositionally biased region" description="Basic and acidic residues" evidence="1">
    <location>
        <begin position="327"/>
        <end position="339"/>
    </location>
</feature>
<dbReference type="InterPro" id="IPR036514">
    <property type="entry name" value="SGNH_hydro_sf"/>
</dbReference>
<protein>
    <recommendedName>
        <fullName evidence="2">SGNH hydrolase-type esterase domain-containing protein</fullName>
    </recommendedName>
</protein>
<evidence type="ECO:0000313" key="3">
    <source>
        <dbReference type="EMBL" id="KAK6955670.1"/>
    </source>
</evidence>
<dbReference type="InterPro" id="IPR051532">
    <property type="entry name" value="Ester_Hydrolysis_Enzymes"/>
</dbReference>
<organism evidence="3 4">
    <name type="scientific">Daldinia eschscholtzii</name>
    <dbReference type="NCBI Taxonomy" id="292717"/>
    <lineage>
        <taxon>Eukaryota</taxon>
        <taxon>Fungi</taxon>
        <taxon>Dikarya</taxon>
        <taxon>Ascomycota</taxon>
        <taxon>Pezizomycotina</taxon>
        <taxon>Sordariomycetes</taxon>
        <taxon>Xylariomycetidae</taxon>
        <taxon>Xylariales</taxon>
        <taxon>Hypoxylaceae</taxon>
        <taxon>Daldinia</taxon>
    </lineage>
</organism>
<feature type="compositionally biased region" description="Basic and acidic residues" evidence="1">
    <location>
        <begin position="279"/>
        <end position="319"/>
    </location>
</feature>
<dbReference type="Proteomes" id="UP001369815">
    <property type="component" value="Unassembled WGS sequence"/>
</dbReference>
<dbReference type="EMBL" id="JBANMG010000003">
    <property type="protein sequence ID" value="KAK6955670.1"/>
    <property type="molecule type" value="Genomic_DNA"/>
</dbReference>
<feature type="region of interest" description="Disordered" evidence="1">
    <location>
        <begin position="274"/>
        <end position="339"/>
    </location>
</feature>
<dbReference type="SUPFAM" id="SSF52266">
    <property type="entry name" value="SGNH hydrolase"/>
    <property type="match status" value="1"/>
</dbReference>
<evidence type="ECO:0000313" key="4">
    <source>
        <dbReference type="Proteomes" id="UP001369815"/>
    </source>
</evidence>
<evidence type="ECO:0000259" key="2">
    <source>
        <dbReference type="Pfam" id="PF13472"/>
    </source>
</evidence>
<comment type="caution">
    <text evidence="3">The sequence shown here is derived from an EMBL/GenBank/DDBJ whole genome shotgun (WGS) entry which is preliminary data.</text>
</comment>
<accession>A0AAX6MSN3</accession>
<gene>
    <name evidence="3" type="ORF">Daesc_003313</name>
</gene>
<name>A0AAX6MSN3_9PEZI</name>
<dbReference type="Gene3D" id="3.40.50.1110">
    <property type="entry name" value="SGNH hydrolase"/>
    <property type="match status" value="1"/>
</dbReference>
<reference evidence="3 4" key="1">
    <citation type="journal article" date="2024" name="Front Chem Biol">
        <title>Unveiling the potential of Daldinia eschscholtzii MFLUCC 19-0629 through bioactivity and bioinformatics studies for enhanced sustainable agriculture production.</title>
        <authorList>
            <person name="Brooks S."/>
            <person name="Weaver J.A."/>
            <person name="Klomchit A."/>
            <person name="Alharthi S.A."/>
            <person name="Onlamun T."/>
            <person name="Nurani R."/>
            <person name="Vong T.K."/>
            <person name="Alberti F."/>
            <person name="Greco C."/>
        </authorList>
    </citation>
    <scope>NUCLEOTIDE SEQUENCE [LARGE SCALE GENOMIC DNA]</scope>
    <source>
        <strain evidence="3">MFLUCC 19-0629</strain>
    </source>
</reference>
<proteinExistence type="predicted"/>
<keyword evidence="4" id="KW-1185">Reference proteome</keyword>
<dbReference type="AlphaFoldDB" id="A0AAX6MSN3"/>
<dbReference type="InterPro" id="IPR013830">
    <property type="entry name" value="SGNH_hydro"/>
</dbReference>